<dbReference type="GO" id="GO:0005524">
    <property type="term" value="F:ATP binding"/>
    <property type="evidence" value="ECO:0007669"/>
    <property type="project" value="UniProtKB-KW"/>
</dbReference>
<dbReference type="PROSITE" id="PS50893">
    <property type="entry name" value="ABC_TRANSPORTER_2"/>
    <property type="match status" value="1"/>
</dbReference>
<keyword evidence="12" id="KW-1185">Reference proteome</keyword>
<dbReference type="InterPro" id="IPR017871">
    <property type="entry name" value="ABC_transporter-like_CS"/>
</dbReference>
<dbReference type="Gene3D" id="3.40.50.300">
    <property type="entry name" value="P-loop containing nucleotide triphosphate hydrolases"/>
    <property type="match status" value="1"/>
</dbReference>
<feature type="domain" description="ABC transporter" evidence="9">
    <location>
        <begin position="369"/>
        <end position="604"/>
    </location>
</feature>
<dbReference type="SUPFAM" id="SSF90123">
    <property type="entry name" value="ABC transporter transmembrane region"/>
    <property type="match status" value="1"/>
</dbReference>
<comment type="subcellular location">
    <subcellularLocation>
        <location evidence="1">Cell membrane</location>
        <topology evidence="1">Multi-pass membrane protein</topology>
    </subcellularLocation>
</comment>
<dbReference type="PANTHER" id="PTHR43394:SF1">
    <property type="entry name" value="ATP-BINDING CASSETTE SUB-FAMILY B MEMBER 10, MITOCHONDRIAL"/>
    <property type="match status" value="1"/>
</dbReference>
<dbReference type="InterPro" id="IPR039421">
    <property type="entry name" value="Type_1_exporter"/>
</dbReference>
<feature type="transmembrane region" description="Helical" evidence="8">
    <location>
        <begin position="273"/>
        <end position="292"/>
    </location>
</feature>
<keyword evidence="3" id="KW-0547">Nucleotide-binding</keyword>
<feature type="transmembrane region" description="Helical" evidence="8">
    <location>
        <begin position="44"/>
        <end position="68"/>
    </location>
</feature>
<dbReference type="SUPFAM" id="SSF52540">
    <property type="entry name" value="P-loop containing nucleoside triphosphate hydrolases"/>
    <property type="match status" value="1"/>
</dbReference>
<proteinExistence type="predicted"/>
<evidence type="ECO:0000256" key="8">
    <source>
        <dbReference type="SAM" id="Phobius"/>
    </source>
</evidence>
<dbReference type="Proteomes" id="UP000628854">
    <property type="component" value="Unassembled WGS sequence"/>
</dbReference>
<dbReference type="Pfam" id="PF00005">
    <property type="entry name" value="ABC_tran"/>
    <property type="match status" value="1"/>
</dbReference>
<dbReference type="PROSITE" id="PS50929">
    <property type="entry name" value="ABC_TM1F"/>
    <property type="match status" value="1"/>
</dbReference>
<evidence type="ECO:0000256" key="5">
    <source>
        <dbReference type="ARBA" id="ARBA00022989"/>
    </source>
</evidence>
<feature type="transmembrane region" description="Helical" evidence="8">
    <location>
        <begin position="195"/>
        <end position="213"/>
    </location>
</feature>
<evidence type="ECO:0000256" key="1">
    <source>
        <dbReference type="ARBA" id="ARBA00004651"/>
    </source>
</evidence>
<feature type="transmembrane region" description="Helical" evidence="8">
    <location>
        <begin position="312"/>
        <end position="330"/>
    </location>
</feature>
<evidence type="ECO:0000256" key="7">
    <source>
        <dbReference type="SAM" id="MobiDB-lite"/>
    </source>
</evidence>
<evidence type="ECO:0000256" key="4">
    <source>
        <dbReference type="ARBA" id="ARBA00022840"/>
    </source>
</evidence>
<dbReference type="InterPro" id="IPR011527">
    <property type="entry name" value="ABC1_TM_dom"/>
</dbReference>
<accession>A0ABQ1JRG1</accession>
<gene>
    <name evidence="11" type="ORF">GCM10011503_21960</name>
</gene>
<dbReference type="InterPro" id="IPR003439">
    <property type="entry name" value="ABC_transporter-like_ATP-bd"/>
</dbReference>
<reference evidence="12" key="1">
    <citation type="journal article" date="2019" name="Int. J. Syst. Evol. Microbiol.">
        <title>The Global Catalogue of Microorganisms (GCM) 10K type strain sequencing project: providing services to taxonomists for standard genome sequencing and annotation.</title>
        <authorList>
            <consortium name="The Broad Institute Genomics Platform"/>
            <consortium name="The Broad Institute Genome Sequencing Center for Infectious Disease"/>
            <person name="Wu L."/>
            <person name="Ma J."/>
        </authorList>
    </citation>
    <scope>NUCLEOTIDE SEQUENCE [LARGE SCALE GENOMIC DNA]</scope>
    <source>
        <strain evidence="12">CGMCC 1.15928</strain>
    </source>
</reference>
<name>A0ABQ1JRG1_9PROT</name>
<organism evidence="11 12">
    <name type="scientific">Henriciella pelagia</name>
    <dbReference type="NCBI Taxonomy" id="1977912"/>
    <lineage>
        <taxon>Bacteria</taxon>
        <taxon>Pseudomonadati</taxon>
        <taxon>Pseudomonadota</taxon>
        <taxon>Alphaproteobacteria</taxon>
        <taxon>Hyphomonadales</taxon>
        <taxon>Hyphomonadaceae</taxon>
        <taxon>Henriciella</taxon>
    </lineage>
</organism>
<keyword evidence="5 8" id="KW-1133">Transmembrane helix</keyword>
<evidence type="ECO:0000256" key="2">
    <source>
        <dbReference type="ARBA" id="ARBA00022692"/>
    </source>
</evidence>
<dbReference type="CDD" id="cd18575">
    <property type="entry name" value="ABC_6TM_bac_exporter_ABCB8_10_like"/>
    <property type="match status" value="1"/>
</dbReference>
<dbReference type="SMART" id="SM00382">
    <property type="entry name" value="AAA"/>
    <property type="match status" value="1"/>
</dbReference>
<dbReference type="InterPro" id="IPR036640">
    <property type="entry name" value="ABC1_TM_sf"/>
</dbReference>
<dbReference type="Gene3D" id="1.20.1560.10">
    <property type="entry name" value="ABC transporter type 1, transmembrane domain"/>
    <property type="match status" value="1"/>
</dbReference>
<evidence type="ECO:0000256" key="3">
    <source>
        <dbReference type="ARBA" id="ARBA00022741"/>
    </source>
</evidence>
<keyword evidence="4 11" id="KW-0067">ATP-binding</keyword>
<protein>
    <submittedName>
        <fullName evidence="11">ABC transporter ATP-binding protein</fullName>
    </submittedName>
</protein>
<dbReference type="RefSeq" id="WP_084392079.1">
    <property type="nucleotide sequence ID" value="NZ_BMKF01000002.1"/>
</dbReference>
<feature type="transmembrane region" description="Helical" evidence="8">
    <location>
        <begin position="91"/>
        <end position="112"/>
    </location>
</feature>
<keyword evidence="6 8" id="KW-0472">Membrane</keyword>
<feature type="domain" description="ABC transmembrane type-1" evidence="10">
    <location>
        <begin position="48"/>
        <end position="334"/>
    </location>
</feature>
<comment type="caution">
    <text evidence="11">The sequence shown here is derived from an EMBL/GenBank/DDBJ whole genome shotgun (WGS) entry which is preliminary data.</text>
</comment>
<sequence>MSDTSSQTVDDRRETGPERAGENRPKGRSIKPLALLWPYVKRHIGLVFVAAVFLVVAALSALTIPYLFGQAVDAGQGGQSGAQLLDTIDRYFFYVLAAAVAMGILSALRFYFVSRFGERVAADLRTDLYSKLLSLSPRFHANIRSGEAVSRLTADVSLIETFLGSSASLATRTILSTVGAIIMMLVTNWQLGGTLLLMIPLAMFPVMFIGRIIRGASNKAQTKLADAGAQAAEALDAIELVQAYGQEKQRQASFTTAAEEVFRAALKRITARAFMILAVSIMLLGGMVGILWLGARSVANGNMTPGELTQMILYAFYAGSGFGMLAEVWGEVMRAAGAADRATEILNERPEIRAPATIVPTAPDHRGHLVFDRVNFSYGQADAPALKDFSLDVRPGEFVALVGPSGAGKSTVFRLALRLFDPQSGRILVDDVAATDTDPALWRAQFAYAPQESALFTGTARENIAFGALGAVSDKQLIKAATMAEAWRFLEEKGGLDANIGQKGRSLSGGQRQRVALARALVREAPILLLDEATSALDSESEGLVQKAIATAAEGRSTLVIAHRLSTIRRATRIVVMDDGRIVEEGSHDTLVAKGGLYARLAEMQFAAAAAE</sequence>
<dbReference type="InterPro" id="IPR027417">
    <property type="entry name" value="P-loop_NTPase"/>
</dbReference>
<feature type="transmembrane region" description="Helical" evidence="8">
    <location>
        <begin position="169"/>
        <end position="189"/>
    </location>
</feature>
<evidence type="ECO:0000313" key="12">
    <source>
        <dbReference type="Proteomes" id="UP000628854"/>
    </source>
</evidence>
<feature type="region of interest" description="Disordered" evidence="7">
    <location>
        <begin position="1"/>
        <end position="26"/>
    </location>
</feature>
<evidence type="ECO:0000256" key="6">
    <source>
        <dbReference type="ARBA" id="ARBA00023136"/>
    </source>
</evidence>
<evidence type="ECO:0000259" key="10">
    <source>
        <dbReference type="PROSITE" id="PS50929"/>
    </source>
</evidence>
<dbReference type="PANTHER" id="PTHR43394">
    <property type="entry name" value="ATP-DEPENDENT PERMEASE MDL1, MITOCHONDRIAL"/>
    <property type="match status" value="1"/>
</dbReference>
<keyword evidence="2 8" id="KW-0812">Transmembrane</keyword>
<dbReference type="EMBL" id="BMKF01000002">
    <property type="protein sequence ID" value="GGB72912.1"/>
    <property type="molecule type" value="Genomic_DNA"/>
</dbReference>
<evidence type="ECO:0000259" key="9">
    <source>
        <dbReference type="PROSITE" id="PS50893"/>
    </source>
</evidence>
<dbReference type="Pfam" id="PF00664">
    <property type="entry name" value="ABC_membrane"/>
    <property type="match status" value="1"/>
</dbReference>
<feature type="compositionally biased region" description="Basic and acidic residues" evidence="7">
    <location>
        <begin position="9"/>
        <end position="25"/>
    </location>
</feature>
<dbReference type="PROSITE" id="PS00211">
    <property type="entry name" value="ABC_TRANSPORTER_1"/>
    <property type="match status" value="1"/>
</dbReference>
<evidence type="ECO:0000313" key="11">
    <source>
        <dbReference type="EMBL" id="GGB72912.1"/>
    </source>
</evidence>
<dbReference type="InterPro" id="IPR003593">
    <property type="entry name" value="AAA+_ATPase"/>
</dbReference>